<dbReference type="AlphaFoldDB" id="A0A9N9JCK7"/>
<sequence length="66" mass="7680">EKTTLLGEWNWCLNSHDTRLRLEVRPHLCNPSPFGEAENAATWEKMTLLGAWNCCLNSHDTRLRLE</sequence>
<protein>
    <submittedName>
        <fullName evidence="1">19944_t:CDS:1</fullName>
    </submittedName>
</protein>
<keyword evidence="2" id="KW-1185">Reference proteome</keyword>
<evidence type="ECO:0000313" key="2">
    <source>
        <dbReference type="Proteomes" id="UP000789396"/>
    </source>
</evidence>
<feature type="non-terminal residue" evidence="1">
    <location>
        <position position="66"/>
    </location>
</feature>
<accession>A0A9N9JCK7</accession>
<name>A0A9N9JCK7_9GLOM</name>
<reference evidence="1" key="1">
    <citation type="submission" date="2021-06" db="EMBL/GenBank/DDBJ databases">
        <authorList>
            <person name="Kallberg Y."/>
            <person name="Tangrot J."/>
            <person name="Rosling A."/>
        </authorList>
    </citation>
    <scope>NUCLEOTIDE SEQUENCE</scope>
    <source>
        <strain evidence="1">IN212</strain>
    </source>
</reference>
<feature type="non-terminal residue" evidence="1">
    <location>
        <position position="1"/>
    </location>
</feature>
<gene>
    <name evidence="1" type="ORF">RFULGI_LOCUS15378</name>
</gene>
<dbReference type="Proteomes" id="UP000789396">
    <property type="component" value="Unassembled WGS sequence"/>
</dbReference>
<organism evidence="1 2">
    <name type="scientific">Racocetra fulgida</name>
    <dbReference type="NCBI Taxonomy" id="60492"/>
    <lineage>
        <taxon>Eukaryota</taxon>
        <taxon>Fungi</taxon>
        <taxon>Fungi incertae sedis</taxon>
        <taxon>Mucoromycota</taxon>
        <taxon>Glomeromycotina</taxon>
        <taxon>Glomeromycetes</taxon>
        <taxon>Diversisporales</taxon>
        <taxon>Gigasporaceae</taxon>
        <taxon>Racocetra</taxon>
    </lineage>
</organism>
<proteinExistence type="predicted"/>
<comment type="caution">
    <text evidence="1">The sequence shown here is derived from an EMBL/GenBank/DDBJ whole genome shotgun (WGS) entry which is preliminary data.</text>
</comment>
<dbReference type="EMBL" id="CAJVPZ010049064">
    <property type="protein sequence ID" value="CAG8775231.1"/>
    <property type="molecule type" value="Genomic_DNA"/>
</dbReference>
<evidence type="ECO:0000313" key="1">
    <source>
        <dbReference type="EMBL" id="CAG8775231.1"/>
    </source>
</evidence>